<feature type="domain" description="NAD-dependent epimerase/dehydratase" evidence="3">
    <location>
        <begin position="3"/>
        <end position="207"/>
    </location>
</feature>
<dbReference type="Gene3D" id="3.40.50.720">
    <property type="entry name" value="NAD(P)-binding Rossmann-like Domain"/>
    <property type="match status" value="1"/>
</dbReference>
<organism evidence="4 5">
    <name type="scientific">Asaia krungthepensis NRIC 0535</name>
    <dbReference type="NCBI Taxonomy" id="1307925"/>
    <lineage>
        <taxon>Bacteria</taxon>
        <taxon>Pseudomonadati</taxon>
        <taxon>Pseudomonadota</taxon>
        <taxon>Alphaproteobacteria</taxon>
        <taxon>Acetobacterales</taxon>
        <taxon>Acetobacteraceae</taxon>
        <taxon>Asaia</taxon>
    </lineage>
</organism>
<evidence type="ECO:0000313" key="5">
    <source>
        <dbReference type="Proteomes" id="UP001062776"/>
    </source>
</evidence>
<keyword evidence="1" id="KW-0521">NADP</keyword>
<dbReference type="Proteomes" id="UP001062776">
    <property type="component" value="Unassembled WGS sequence"/>
</dbReference>
<evidence type="ECO:0000313" key="4">
    <source>
        <dbReference type="EMBL" id="GBQ87617.1"/>
    </source>
</evidence>
<dbReference type="Gene3D" id="3.90.25.10">
    <property type="entry name" value="UDP-galactose 4-epimerase, domain 1"/>
    <property type="match status" value="1"/>
</dbReference>
<dbReference type="InterPro" id="IPR050005">
    <property type="entry name" value="DenD"/>
</dbReference>
<accession>A0ABQ0Q212</accession>
<gene>
    <name evidence="4" type="ORF">AA0535_1327</name>
</gene>
<evidence type="ECO:0000259" key="3">
    <source>
        <dbReference type="Pfam" id="PF01370"/>
    </source>
</evidence>
<reference evidence="4" key="1">
    <citation type="submission" date="2013-04" db="EMBL/GenBank/DDBJ databases">
        <title>The genome sequencing project of 58 acetic acid bacteria.</title>
        <authorList>
            <person name="Okamoto-Kainuma A."/>
            <person name="Ishikawa M."/>
            <person name="Umino S."/>
            <person name="Koizumi Y."/>
            <person name="Shiwa Y."/>
            <person name="Yoshikawa H."/>
            <person name="Matsutani M."/>
            <person name="Matsushita K."/>
        </authorList>
    </citation>
    <scope>NUCLEOTIDE SEQUENCE</scope>
    <source>
        <strain evidence="4">NRIC 0535</strain>
    </source>
</reference>
<sequence length="328" mass="35273">MHILVIGAAGMIGRKFAESLVRSPLPGAPALSRLTLADVVAPAVPDGLSTPCETMTCDLTQPGAAERLINGQPDIILHLAAIVSGEAEADFDKGYAVNLDGTRSLFEAIRHQGLRNGWKPRVVFASSNAVFGGDFPDIIPDDYILTPQTSYGTQKAIGELLLADYRRRGIFDGIGLRLPTICVRPGKPNRAASGFFSGIIREPLVGLEAILPVPETTRHWMTSPRSAVQFLRHAATLDLDRLGERPNLSMPALSVTVGEQIEALRRIAGDKAVALIRHAPDEAVARIVAGWARGFDPQRALSLGFTTEQSFDAIIQAHIEDELDGHIA</sequence>
<keyword evidence="5" id="KW-1185">Reference proteome</keyword>
<comment type="caution">
    <text evidence="4">The sequence shown here is derived from an EMBL/GenBank/DDBJ whole genome shotgun (WGS) entry which is preliminary data.</text>
</comment>
<dbReference type="InterPro" id="IPR036291">
    <property type="entry name" value="NAD(P)-bd_dom_sf"/>
</dbReference>
<dbReference type="InterPro" id="IPR001509">
    <property type="entry name" value="Epimerase_deHydtase"/>
</dbReference>
<name>A0ABQ0Q212_9PROT</name>
<dbReference type="NCBIfam" id="NF043036">
    <property type="entry name" value="ErythonDh"/>
    <property type="match status" value="1"/>
</dbReference>
<evidence type="ECO:0000256" key="2">
    <source>
        <dbReference type="ARBA" id="ARBA00023277"/>
    </source>
</evidence>
<keyword evidence="2" id="KW-0119">Carbohydrate metabolism</keyword>
<dbReference type="PANTHER" id="PTHR43103">
    <property type="entry name" value="NUCLEOSIDE-DIPHOSPHATE-SUGAR EPIMERASE"/>
    <property type="match status" value="1"/>
</dbReference>
<protein>
    <submittedName>
        <fullName evidence="4">Nucleoside-diphosphate-sugar epimerase</fullName>
    </submittedName>
</protein>
<dbReference type="PANTHER" id="PTHR43103:SF3">
    <property type="entry name" value="ADP-L-GLYCERO-D-MANNO-HEPTOSE-6-EPIMERASE"/>
    <property type="match status" value="1"/>
</dbReference>
<evidence type="ECO:0000256" key="1">
    <source>
        <dbReference type="ARBA" id="ARBA00022857"/>
    </source>
</evidence>
<dbReference type="EMBL" id="BAPV01000009">
    <property type="protein sequence ID" value="GBQ87617.1"/>
    <property type="molecule type" value="Genomic_DNA"/>
</dbReference>
<dbReference type="Pfam" id="PF01370">
    <property type="entry name" value="Epimerase"/>
    <property type="match status" value="1"/>
</dbReference>
<proteinExistence type="predicted"/>
<dbReference type="RefSeq" id="WP_264815165.1">
    <property type="nucleotide sequence ID" value="NZ_BAPV01000009.1"/>
</dbReference>
<dbReference type="CDD" id="cd05238">
    <property type="entry name" value="Gne_like_SDR_e"/>
    <property type="match status" value="1"/>
</dbReference>
<dbReference type="SUPFAM" id="SSF51735">
    <property type="entry name" value="NAD(P)-binding Rossmann-fold domains"/>
    <property type="match status" value="1"/>
</dbReference>